<dbReference type="OrthoDB" id="7042322at2759"/>
<accession>A0A9P4QH46</accession>
<dbReference type="GO" id="GO:0008483">
    <property type="term" value="F:transaminase activity"/>
    <property type="evidence" value="ECO:0007669"/>
    <property type="project" value="TreeGrafter"/>
</dbReference>
<protein>
    <submittedName>
        <fullName evidence="3">PLP-dependent transferase</fullName>
    </submittedName>
</protein>
<reference evidence="3" key="1">
    <citation type="journal article" date="2020" name="Stud. Mycol.">
        <title>101 Dothideomycetes genomes: a test case for predicting lifestyles and emergence of pathogens.</title>
        <authorList>
            <person name="Haridas S."/>
            <person name="Albert R."/>
            <person name="Binder M."/>
            <person name="Bloem J."/>
            <person name="Labutti K."/>
            <person name="Salamov A."/>
            <person name="Andreopoulos B."/>
            <person name="Baker S."/>
            <person name="Barry K."/>
            <person name="Bills G."/>
            <person name="Bluhm B."/>
            <person name="Cannon C."/>
            <person name="Castanera R."/>
            <person name="Culley D."/>
            <person name="Daum C."/>
            <person name="Ezra D."/>
            <person name="Gonzalez J."/>
            <person name="Henrissat B."/>
            <person name="Kuo A."/>
            <person name="Liang C."/>
            <person name="Lipzen A."/>
            <person name="Lutzoni F."/>
            <person name="Magnuson J."/>
            <person name="Mondo S."/>
            <person name="Nolan M."/>
            <person name="Ohm R."/>
            <person name="Pangilinan J."/>
            <person name="Park H.-J."/>
            <person name="Ramirez L."/>
            <person name="Alfaro M."/>
            <person name="Sun H."/>
            <person name="Tritt A."/>
            <person name="Yoshinaga Y."/>
            <person name="Zwiers L.-H."/>
            <person name="Turgeon B."/>
            <person name="Goodwin S."/>
            <person name="Spatafora J."/>
            <person name="Crous P."/>
            <person name="Grigoriev I."/>
        </authorList>
    </citation>
    <scope>NUCLEOTIDE SEQUENCE</scope>
    <source>
        <strain evidence="3">CBS 116435</strain>
    </source>
</reference>
<dbReference type="PANTHER" id="PTHR43795:SF39">
    <property type="entry name" value="AMINOTRANSFERASE CLASS I_CLASSII DOMAIN-CONTAINING PROTEIN"/>
    <property type="match status" value="1"/>
</dbReference>
<dbReference type="PANTHER" id="PTHR43795">
    <property type="entry name" value="BIFUNCTIONAL ASPARTATE AMINOTRANSFERASE AND GLUTAMATE/ASPARTATE-PREPHENATE AMINOTRANSFERASE-RELATED"/>
    <property type="match status" value="1"/>
</dbReference>
<evidence type="ECO:0000256" key="1">
    <source>
        <dbReference type="ARBA" id="ARBA00022898"/>
    </source>
</evidence>
<dbReference type="GO" id="GO:0030170">
    <property type="term" value="F:pyridoxal phosphate binding"/>
    <property type="evidence" value="ECO:0007669"/>
    <property type="project" value="InterPro"/>
</dbReference>
<dbReference type="InterPro" id="IPR015424">
    <property type="entry name" value="PyrdxlP-dep_Trfase"/>
</dbReference>
<dbReference type="Pfam" id="PF00155">
    <property type="entry name" value="Aminotran_1_2"/>
    <property type="match status" value="1"/>
</dbReference>
<dbReference type="InterPro" id="IPR004839">
    <property type="entry name" value="Aminotransferase_I/II_large"/>
</dbReference>
<proteinExistence type="predicted"/>
<dbReference type="CDD" id="cd00609">
    <property type="entry name" value="AAT_like"/>
    <property type="match status" value="1"/>
</dbReference>
<dbReference type="GO" id="GO:0006520">
    <property type="term" value="P:amino acid metabolic process"/>
    <property type="evidence" value="ECO:0007669"/>
    <property type="project" value="TreeGrafter"/>
</dbReference>
<dbReference type="InterPro" id="IPR015422">
    <property type="entry name" value="PyrdxlP-dep_Trfase_small"/>
</dbReference>
<name>A0A9P4QH46_9PEZI</name>
<organism evidence="3 4">
    <name type="scientific">Polychaeton citri CBS 116435</name>
    <dbReference type="NCBI Taxonomy" id="1314669"/>
    <lineage>
        <taxon>Eukaryota</taxon>
        <taxon>Fungi</taxon>
        <taxon>Dikarya</taxon>
        <taxon>Ascomycota</taxon>
        <taxon>Pezizomycotina</taxon>
        <taxon>Dothideomycetes</taxon>
        <taxon>Dothideomycetidae</taxon>
        <taxon>Capnodiales</taxon>
        <taxon>Capnodiaceae</taxon>
        <taxon>Polychaeton</taxon>
    </lineage>
</organism>
<dbReference type="EMBL" id="MU003770">
    <property type="protein sequence ID" value="KAF2724791.1"/>
    <property type="molecule type" value="Genomic_DNA"/>
</dbReference>
<dbReference type="Gene3D" id="3.40.640.10">
    <property type="entry name" value="Type I PLP-dependent aspartate aminotransferase-like (Major domain)"/>
    <property type="match status" value="1"/>
</dbReference>
<keyword evidence="1" id="KW-0663">Pyridoxal phosphate</keyword>
<dbReference type="SUPFAM" id="SSF53383">
    <property type="entry name" value="PLP-dependent transferases"/>
    <property type="match status" value="1"/>
</dbReference>
<dbReference type="InterPro" id="IPR050478">
    <property type="entry name" value="Ethylene_sulfur-biosynth"/>
</dbReference>
<sequence length="430" mass="48416">MAFNSTLAPRGHALSKGPNLKSTFGQVLRDPYHTELNPNGGVNFSASENNVMTPDVAAFARKALESTTALDFTYGEGPWGSLGFREGMAKFMNKYFGPPFQEVKEAEILPVSGVTSLCQMLAFTLFEAGDGILMNRPIYQAFPADFSIRADVQCVFASFKDVDQFSKEGCVAGYEKALQQAEANGTKIRALMLCNPHNPLGKCYTKEAIIELMKFCSKHKLHMLSDEIYALSVYEVPDPHTVPFTSVLSFDISPYIDSNYLHVLYGFSKDFASGGLRRAVIQSRNAELMAALDATVQFHWTGSLDNLVAVRMLEDDKWQDEFFALSRSRLSHCNKLCRSYLDSKGIKYLPGSNAGFFMWVDLRSHLQQKEGEDAWDAEQRLYDRFFAHKIYVNNGKLLNADEPGWFRLIFVQDDETLKEGFKRMFEVLGI</sequence>
<evidence type="ECO:0000313" key="3">
    <source>
        <dbReference type="EMBL" id="KAF2724791.1"/>
    </source>
</evidence>
<keyword evidence="3" id="KW-0808">Transferase</keyword>
<dbReference type="InterPro" id="IPR015421">
    <property type="entry name" value="PyrdxlP-dep_Trfase_major"/>
</dbReference>
<feature type="domain" description="Aminotransferase class I/classII large" evidence="2">
    <location>
        <begin position="42"/>
        <end position="421"/>
    </location>
</feature>
<dbReference type="Proteomes" id="UP000799441">
    <property type="component" value="Unassembled WGS sequence"/>
</dbReference>
<evidence type="ECO:0000313" key="4">
    <source>
        <dbReference type="Proteomes" id="UP000799441"/>
    </source>
</evidence>
<gene>
    <name evidence="3" type="ORF">K431DRAFT_281742</name>
</gene>
<dbReference type="PRINTS" id="PR00753">
    <property type="entry name" value="ACCSYNTHASE"/>
</dbReference>
<dbReference type="AlphaFoldDB" id="A0A9P4QH46"/>
<evidence type="ECO:0000259" key="2">
    <source>
        <dbReference type="Pfam" id="PF00155"/>
    </source>
</evidence>
<comment type="caution">
    <text evidence="3">The sequence shown here is derived from an EMBL/GenBank/DDBJ whole genome shotgun (WGS) entry which is preliminary data.</text>
</comment>
<dbReference type="Gene3D" id="3.90.1150.10">
    <property type="entry name" value="Aspartate Aminotransferase, domain 1"/>
    <property type="match status" value="1"/>
</dbReference>
<keyword evidence="4" id="KW-1185">Reference proteome</keyword>